<dbReference type="RefSeq" id="XP_040765807.1">
    <property type="nucleotide sequence ID" value="XM_040910614.1"/>
</dbReference>
<evidence type="ECO:0000313" key="2">
    <source>
        <dbReference type="Proteomes" id="UP000076871"/>
    </source>
</evidence>
<dbReference type="InParanoid" id="A0A165EZT2"/>
<keyword evidence="2" id="KW-1185">Reference proteome</keyword>
<dbReference type="EMBL" id="KV427616">
    <property type="protein sequence ID" value="KZT08067.1"/>
    <property type="molecule type" value="Genomic_DNA"/>
</dbReference>
<evidence type="ECO:0000313" key="1">
    <source>
        <dbReference type="EMBL" id="KZT08067.1"/>
    </source>
</evidence>
<dbReference type="AlphaFoldDB" id="A0A165EZT2"/>
<sequence>MLRFHPKVVECTALVPRIELIGATSSLTSTKCSMGHQGHRHAALYLLCEQHPAPCASTLSRSVPARSTPSLSVSRTHPMSWERLRRERSEMERWIEGHRSRCVHRTSRAASTH</sequence>
<protein>
    <submittedName>
        <fullName evidence="1">Uncharacterized protein</fullName>
    </submittedName>
</protein>
<name>A0A165EZT2_9APHY</name>
<proteinExistence type="predicted"/>
<accession>A0A165EZT2</accession>
<dbReference type="Proteomes" id="UP000076871">
    <property type="component" value="Unassembled WGS sequence"/>
</dbReference>
<reference evidence="1 2" key="1">
    <citation type="journal article" date="2016" name="Mol. Biol. Evol.">
        <title>Comparative Genomics of Early-Diverging Mushroom-Forming Fungi Provides Insights into the Origins of Lignocellulose Decay Capabilities.</title>
        <authorList>
            <person name="Nagy L.G."/>
            <person name="Riley R."/>
            <person name="Tritt A."/>
            <person name="Adam C."/>
            <person name="Daum C."/>
            <person name="Floudas D."/>
            <person name="Sun H."/>
            <person name="Yadav J.S."/>
            <person name="Pangilinan J."/>
            <person name="Larsson K.H."/>
            <person name="Matsuura K."/>
            <person name="Barry K."/>
            <person name="Labutti K."/>
            <person name="Kuo R."/>
            <person name="Ohm R.A."/>
            <person name="Bhattacharya S.S."/>
            <person name="Shirouzu T."/>
            <person name="Yoshinaga Y."/>
            <person name="Martin F.M."/>
            <person name="Grigoriev I.V."/>
            <person name="Hibbett D.S."/>
        </authorList>
    </citation>
    <scope>NUCLEOTIDE SEQUENCE [LARGE SCALE GENOMIC DNA]</scope>
    <source>
        <strain evidence="1 2">93-53</strain>
    </source>
</reference>
<dbReference type="GeneID" id="63827643"/>
<organism evidence="1 2">
    <name type="scientific">Laetiporus sulphureus 93-53</name>
    <dbReference type="NCBI Taxonomy" id="1314785"/>
    <lineage>
        <taxon>Eukaryota</taxon>
        <taxon>Fungi</taxon>
        <taxon>Dikarya</taxon>
        <taxon>Basidiomycota</taxon>
        <taxon>Agaricomycotina</taxon>
        <taxon>Agaricomycetes</taxon>
        <taxon>Polyporales</taxon>
        <taxon>Laetiporus</taxon>
    </lineage>
</organism>
<gene>
    <name evidence="1" type="ORF">LAESUDRAFT_73567</name>
</gene>